<name>A0A1E3HS71_9TREE</name>
<dbReference type="GeneID" id="30197140"/>
<evidence type="ECO:0000313" key="2">
    <source>
        <dbReference type="Proteomes" id="UP000094819"/>
    </source>
</evidence>
<reference evidence="1 2" key="1">
    <citation type="submission" date="2016-06" db="EMBL/GenBank/DDBJ databases">
        <title>Evolution of pathogenesis and genome organization in the Tremellales.</title>
        <authorList>
            <person name="Cuomo C."/>
            <person name="Litvintseva A."/>
            <person name="Heitman J."/>
            <person name="Chen Y."/>
            <person name="Sun S."/>
            <person name="Springer D."/>
            <person name="Dromer F."/>
            <person name="Young S."/>
            <person name="Zeng Q."/>
            <person name="Chapman S."/>
            <person name="Gujja S."/>
            <person name="Saif S."/>
            <person name="Birren B."/>
        </authorList>
    </citation>
    <scope>NUCLEOTIDE SEQUENCE [LARGE SCALE GENOMIC DNA]</scope>
    <source>
        <strain evidence="1 2">CBS 7118</strain>
    </source>
</reference>
<feature type="non-terminal residue" evidence="1">
    <location>
        <position position="1"/>
    </location>
</feature>
<evidence type="ECO:0000313" key="1">
    <source>
        <dbReference type="EMBL" id="ODN79177.1"/>
    </source>
</evidence>
<dbReference type="Proteomes" id="UP000094819">
    <property type="component" value="Unassembled WGS sequence"/>
</dbReference>
<dbReference type="AlphaFoldDB" id="A0A1E3HS71"/>
<comment type="caution">
    <text evidence="1">The sequence shown here is derived from an EMBL/GenBank/DDBJ whole genome shotgun (WGS) entry which is preliminary data.</text>
</comment>
<protein>
    <submittedName>
        <fullName evidence="1">Uncharacterized protein</fullName>
    </submittedName>
</protein>
<dbReference type="OrthoDB" id="2116030at2759"/>
<accession>A0A1E3HS71</accession>
<organism evidence="1 2">
    <name type="scientific">Cryptococcus wingfieldii CBS 7118</name>
    <dbReference type="NCBI Taxonomy" id="1295528"/>
    <lineage>
        <taxon>Eukaryota</taxon>
        <taxon>Fungi</taxon>
        <taxon>Dikarya</taxon>
        <taxon>Basidiomycota</taxon>
        <taxon>Agaricomycotina</taxon>
        <taxon>Tremellomycetes</taxon>
        <taxon>Tremellales</taxon>
        <taxon>Cryptococcaceae</taxon>
        <taxon>Cryptococcus</taxon>
    </lineage>
</organism>
<proteinExistence type="predicted"/>
<keyword evidence="2" id="KW-1185">Reference proteome</keyword>
<dbReference type="RefSeq" id="XP_019028144.1">
    <property type="nucleotide sequence ID" value="XM_019179908.1"/>
</dbReference>
<dbReference type="EMBL" id="AWGH01000046">
    <property type="protein sequence ID" value="ODN79177.1"/>
    <property type="molecule type" value="Genomic_DNA"/>
</dbReference>
<sequence>PHEPSTYPCAPSDIRESFPSFLSKLNISASSTPSTLASKQDTAFKPVDFVNFWEAPRYL</sequence>
<gene>
    <name evidence="1" type="ORF">L198_07929</name>
</gene>